<dbReference type="Proteomes" id="UP001286313">
    <property type="component" value="Unassembled WGS sequence"/>
</dbReference>
<evidence type="ECO:0000313" key="3">
    <source>
        <dbReference type="Proteomes" id="UP001286313"/>
    </source>
</evidence>
<accession>A0AAE1FSX9</accession>
<keyword evidence="3" id="KW-1185">Reference proteome</keyword>
<sequence>MLNLIPDAAIQGVPGIPDPDEVALAEGSNVAGAVPAGQSLHVHFEETDNPDSPMPLEVADVPAVSHSPSRDSPTFEEDWQQVHRGVMEVAEELEINLADHSYATSSSNMQPSRATPSHPTTRPSSPTSTHPSSRASTHSESHPSRRDKDILTKMIEVQTEIRDLLRETNNSLTQIAAAIRYLTDKQ</sequence>
<gene>
    <name evidence="2" type="ORF">Pcinc_016434</name>
</gene>
<proteinExistence type="predicted"/>
<reference evidence="2" key="1">
    <citation type="submission" date="2023-10" db="EMBL/GenBank/DDBJ databases">
        <title>Genome assemblies of two species of porcelain crab, Petrolisthes cinctipes and Petrolisthes manimaculis (Anomura: Porcellanidae).</title>
        <authorList>
            <person name="Angst P."/>
        </authorList>
    </citation>
    <scope>NUCLEOTIDE SEQUENCE</scope>
    <source>
        <strain evidence="2">PB745_01</strain>
        <tissue evidence="2">Gill</tissue>
    </source>
</reference>
<feature type="compositionally biased region" description="Low complexity" evidence="1">
    <location>
        <begin position="111"/>
        <end position="136"/>
    </location>
</feature>
<name>A0AAE1FSX9_PETCI</name>
<protein>
    <submittedName>
        <fullName evidence="2">Uncharacterized protein</fullName>
    </submittedName>
</protein>
<comment type="caution">
    <text evidence="2">The sequence shown here is derived from an EMBL/GenBank/DDBJ whole genome shotgun (WGS) entry which is preliminary data.</text>
</comment>
<evidence type="ECO:0000313" key="2">
    <source>
        <dbReference type="EMBL" id="KAK3878990.1"/>
    </source>
</evidence>
<feature type="region of interest" description="Disordered" evidence="1">
    <location>
        <begin position="97"/>
        <end position="152"/>
    </location>
</feature>
<feature type="compositionally biased region" description="Basic and acidic residues" evidence="1">
    <location>
        <begin position="137"/>
        <end position="151"/>
    </location>
</feature>
<dbReference type="AlphaFoldDB" id="A0AAE1FSX9"/>
<organism evidence="2 3">
    <name type="scientific">Petrolisthes cinctipes</name>
    <name type="common">Flat porcelain crab</name>
    <dbReference type="NCBI Taxonomy" id="88211"/>
    <lineage>
        <taxon>Eukaryota</taxon>
        <taxon>Metazoa</taxon>
        <taxon>Ecdysozoa</taxon>
        <taxon>Arthropoda</taxon>
        <taxon>Crustacea</taxon>
        <taxon>Multicrustacea</taxon>
        <taxon>Malacostraca</taxon>
        <taxon>Eumalacostraca</taxon>
        <taxon>Eucarida</taxon>
        <taxon>Decapoda</taxon>
        <taxon>Pleocyemata</taxon>
        <taxon>Anomura</taxon>
        <taxon>Galatheoidea</taxon>
        <taxon>Porcellanidae</taxon>
        <taxon>Petrolisthes</taxon>
    </lineage>
</organism>
<dbReference type="EMBL" id="JAWQEG010001511">
    <property type="protein sequence ID" value="KAK3878990.1"/>
    <property type="molecule type" value="Genomic_DNA"/>
</dbReference>
<evidence type="ECO:0000256" key="1">
    <source>
        <dbReference type="SAM" id="MobiDB-lite"/>
    </source>
</evidence>